<dbReference type="GO" id="GO:0016879">
    <property type="term" value="F:ligase activity, forming carbon-nitrogen bonds"/>
    <property type="evidence" value="ECO:0007669"/>
    <property type="project" value="TreeGrafter"/>
</dbReference>
<evidence type="ECO:0000313" key="3">
    <source>
        <dbReference type="Proteomes" id="UP000542210"/>
    </source>
</evidence>
<keyword evidence="2" id="KW-0436">Ligase</keyword>
<dbReference type="InterPro" id="IPR050141">
    <property type="entry name" value="GCL_type2/YbdK_subfam"/>
</dbReference>
<reference evidence="2 3" key="1">
    <citation type="submission" date="2020-08" db="EMBL/GenBank/DDBJ databases">
        <title>Sequencing the genomes of 1000 actinobacteria strains.</title>
        <authorList>
            <person name="Klenk H.-P."/>
        </authorList>
    </citation>
    <scope>NUCLEOTIDE SEQUENCE [LARGE SCALE GENOMIC DNA]</scope>
    <source>
        <strain evidence="2 3">DSM 45784</strain>
    </source>
</reference>
<dbReference type="RefSeq" id="WP_184883349.1">
    <property type="nucleotide sequence ID" value="NZ_BOOV01000045.1"/>
</dbReference>
<dbReference type="InterPro" id="IPR014746">
    <property type="entry name" value="Gln_synth/guanido_kin_cat_dom"/>
</dbReference>
<dbReference type="EMBL" id="JACHND010000001">
    <property type="protein sequence ID" value="MBB4703120.1"/>
    <property type="molecule type" value="Genomic_DNA"/>
</dbReference>
<gene>
    <name evidence="2" type="ORF">BJ982_004664</name>
</gene>
<proteinExistence type="predicted"/>
<dbReference type="PIRSF" id="PIRSF012666">
    <property type="entry name" value="UCP012666"/>
    <property type="match status" value="1"/>
</dbReference>
<dbReference type="Pfam" id="PF04107">
    <property type="entry name" value="GCS2"/>
    <property type="match status" value="1"/>
</dbReference>
<dbReference type="PANTHER" id="PTHR36510">
    <property type="entry name" value="GLUTAMATE--CYSTEINE LIGASE 2-RELATED"/>
    <property type="match status" value="1"/>
</dbReference>
<dbReference type="AlphaFoldDB" id="A0A7W7GBR6"/>
<organism evidence="2 3">
    <name type="scientific">Sphaerisporangium siamense</name>
    <dbReference type="NCBI Taxonomy" id="795645"/>
    <lineage>
        <taxon>Bacteria</taxon>
        <taxon>Bacillati</taxon>
        <taxon>Actinomycetota</taxon>
        <taxon>Actinomycetes</taxon>
        <taxon>Streptosporangiales</taxon>
        <taxon>Streptosporangiaceae</taxon>
        <taxon>Sphaerisporangium</taxon>
    </lineage>
</organism>
<name>A0A7W7GBR6_9ACTN</name>
<accession>A0A7W7GBR6</accession>
<comment type="catalytic activity">
    <reaction evidence="1">
        <text>L-cysteine + L-glutamate + ATP = gamma-L-glutamyl-L-cysteine + ADP + phosphate + H(+)</text>
        <dbReference type="Rhea" id="RHEA:13285"/>
        <dbReference type="ChEBI" id="CHEBI:15378"/>
        <dbReference type="ChEBI" id="CHEBI:29985"/>
        <dbReference type="ChEBI" id="CHEBI:30616"/>
        <dbReference type="ChEBI" id="CHEBI:35235"/>
        <dbReference type="ChEBI" id="CHEBI:43474"/>
        <dbReference type="ChEBI" id="CHEBI:58173"/>
        <dbReference type="ChEBI" id="CHEBI:456216"/>
        <dbReference type="EC" id="6.3.2.2"/>
    </reaction>
</comment>
<dbReference type="InterPro" id="IPR016602">
    <property type="entry name" value="UCP012666"/>
</dbReference>
<protein>
    <submittedName>
        <fullName evidence="2">Gamma-glutamyl:cysteine ligase YbdK (ATP-grasp superfamily)</fullName>
    </submittedName>
</protein>
<dbReference type="Gene3D" id="3.30.590.20">
    <property type="match status" value="1"/>
</dbReference>
<dbReference type="Proteomes" id="UP000542210">
    <property type="component" value="Unassembled WGS sequence"/>
</dbReference>
<comment type="caution">
    <text evidence="2">The sequence shown here is derived from an EMBL/GenBank/DDBJ whole genome shotgun (WGS) entry which is preliminary data.</text>
</comment>
<evidence type="ECO:0000313" key="2">
    <source>
        <dbReference type="EMBL" id="MBB4703120.1"/>
    </source>
</evidence>
<evidence type="ECO:0000256" key="1">
    <source>
        <dbReference type="ARBA" id="ARBA00048819"/>
    </source>
</evidence>
<keyword evidence="3" id="KW-1185">Reference proteome</keyword>
<sequence>MGQQVAKERFSEDEYARFGRRLEDCLVALRELLDRPGFGAGPASVGAELELFLIDESGRPLRRNKEVRESAGDERVVLELGSFNLEVNLTPLPLAGRPFSAMEDEARLLVGLVDEAARTHGGRVVPIGILPTLSEFDFTRDAISDEVRYRALSRGMRRVRDEPYRVRIDGAERLDLEVEDVILESANTSWQVHLRTSPGDFARVHNAAQLAIGPVLAVSGNSPSFLGRELWEETRIALFEASADDRDAERPWRVAGRVSFGSGWVRSGAEELFEQSVREYEPVMPVTSDEDPLAVVRAGGVPGLAELRLHQGTVWQWNRPVYDPADGGHLRVELRALPAGPTCADMAANAAFLLGLVAASAANPGWIEDFPFADAYRNFYRAARGGLDAVLAWPGRSGPAPASELVLDLLPMAHEGLLGVGVEEDEARERLAVIRERVRAGRTGAVWQRRALAALGEEPNARAAMLARYRELAHGGEPVHTWPDMEPLSMVAAETARPAL</sequence>
<dbReference type="SUPFAM" id="SSF55931">
    <property type="entry name" value="Glutamine synthetase/guanido kinase"/>
    <property type="match status" value="1"/>
</dbReference>
<dbReference type="PANTHER" id="PTHR36510:SF3">
    <property type="entry name" value="CONSERVED PROTEIN"/>
    <property type="match status" value="1"/>
</dbReference>
<dbReference type="InterPro" id="IPR006336">
    <property type="entry name" value="GCS2"/>
</dbReference>